<dbReference type="SUPFAM" id="SSF51735">
    <property type="entry name" value="NAD(P)-binding Rossmann-fold domains"/>
    <property type="match status" value="1"/>
</dbReference>
<dbReference type="AlphaFoldDB" id="A0A0F8Y7W9"/>
<dbReference type="InterPro" id="IPR050129">
    <property type="entry name" value="Zn_alcohol_dh"/>
</dbReference>
<evidence type="ECO:0000256" key="1">
    <source>
        <dbReference type="ARBA" id="ARBA00023002"/>
    </source>
</evidence>
<protein>
    <recommendedName>
        <fullName evidence="2">Alcohol dehydrogenase-like C-terminal domain-containing protein</fullName>
    </recommendedName>
</protein>
<dbReference type="InterPro" id="IPR036291">
    <property type="entry name" value="NAD(P)-bd_dom_sf"/>
</dbReference>
<dbReference type="GO" id="GO:0016491">
    <property type="term" value="F:oxidoreductase activity"/>
    <property type="evidence" value="ECO:0007669"/>
    <property type="project" value="UniProtKB-KW"/>
</dbReference>
<dbReference type="InterPro" id="IPR013149">
    <property type="entry name" value="ADH-like_C"/>
</dbReference>
<reference evidence="3" key="1">
    <citation type="journal article" date="2015" name="Nature">
        <title>Complex archaea that bridge the gap between prokaryotes and eukaryotes.</title>
        <authorList>
            <person name="Spang A."/>
            <person name="Saw J.H."/>
            <person name="Jorgensen S.L."/>
            <person name="Zaremba-Niedzwiedzka K."/>
            <person name="Martijn J."/>
            <person name="Lind A.E."/>
            <person name="van Eijk R."/>
            <person name="Schleper C."/>
            <person name="Guy L."/>
            <person name="Ettema T.J."/>
        </authorList>
    </citation>
    <scope>NUCLEOTIDE SEQUENCE</scope>
</reference>
<evidence type="ECO:0000313" key="3">
    <source>
        <dbReference type="EMBL" id="KKK77423.1"/>
    </source>
</evidence>
<dbReference type="PANTHER" id="PTHR43401:SF2">
    <property type="entry name" value="L-THREONINE 3-DEHYDROGENASE"/>
    <property type="match status" value="1"/>
</dbReference>
<proteinExistence type="predicted"/>
<feature type="non-terminal residue" evidence="3">
    <location>
        <position position="1"/>
    </location>
</feature>
<feature type="domain" description="Alcohol dehydrogenase-like C-terminal" evidence="2">
    <location>
        <begin position="71"/>
        <end position="199"/>
    </location>
</feature>
<dbReference type="Pfam" id="PF00107">
    <property type="entry name" value="ADH_zinc_N"/>
    <property type="match status" value="1"/>
</dbReference>
<gene>
    <name evidence="3" type="ORF">LCGC14_2853760</name>
</gene>
<dbReference type="Gene3D" id="3.90.180.10">
    <property type="entry name" value="Medium-chain alcohol dehydrogenases, catalytic domain"/>
    <property type="match status" value="1"/>
</dbReference>
<keyword evidence="1" id="KW-0560">Oxidoreductase</keyword>
<name>A0A0F8Y7W9_9ZZZZ</name>
<dbReference type="InterPro" id="IPR011032">
    <property type="entry name" value="GroES-like_sf"/>
</dbReference>
<evidence type="ECO:0000259" key="2">
    <source>
        <dbReference type="Pfam" id="PF00107"/>
    </source>
</evidence>
<accession>A0A0F8Y7W9</accession>
<comment type="caution">
    <text evidence="3">The sequence shown here is derived from an EMBL/GenBank/DDBJ whole genome shotgun (WGS) entry which is preliminary data.</text>
</comment>
<dbReference type="PANTHER" id="PTHR43401">
    <property type="entry name" value="L-THREONINE 3-DEHYDROGENASE"/>
    <property type="match status" value="1"/>
</dbReference>
<organism evidence="3">
    <name type="scientific">marine sediment metagenome</name>
    <dbReference type="NCBI Taxonomy" id="412755"/>
    <lineage>
        <taxon>unclassified sequences</taxon>
        <taxon>metagenomes</taxon>
        <taxon>ecological metagenomes</taxon>
    </lineage>
</organism>
<dbReference type="SUPFAM" id="SSF50129">
    <property type="entry name" value="GroES-like"/>
    <property type="match status" value="1"/>
</dbReference>
<dbReference type="EMBL" id="LAZR01054964">
    <property type="protein sequence ID" value="KKK77423.1"/>
    <property type="molecule type" value="Genomic_DNA"/>
</dbReference>
<sequence>LRTTSFHPGGLAEYLRLPAINVDQGVFPMPDSMSYDEGTFVEPLACVLRAQRAGRVGPGKNVLVIGSGISGVLHVALARALGAQFIAATDIVPYRLEAVKKAGASVTIKAALDVPMAFTDASGGRGADTVLLTACTPQAIEQAMKTVDRGGTIVFFAPAREGETIPLPVNELFWKRETTLTSTYAASPAEHMEAMELISSGRVKVKDFITNTLPLKEAQEGFRLVAEGKNSIKVIIRPNE</sequence>
<dbReference type="Gene3D" id="3.40.50.720">
    <property type="entry name" value="NAD(P)-binding Rossmann-like Domain"/>
    <property type="match status" value="1"/>
</dbReference>